<dbReference type="GO" id="GO:0008168">
    <property type="term" value="F:methyltransferase activity"/>
    <property type="evidence" value="ECO:0007669"/>
    <property type="project" value="UniProtKB-KW"/>
</dbReference>
<dbReference type="InterPro" id="IPR052514">
    <property type="entry name" value="SAM-dependent_MTase"/>
</dbReference>
<dbReference type="Gene3D" id="3.40.50.150">
    <property type="entry name" value="Vaccinia Virus protein VP39"/>
    <property type="match status" value="1"/>
</dbReference>
<name>A0A7W2EWN7_9BURK</name>
<dbReference type="InterPro" id="IPR006342">
    <property type="entry name" value="FkbM_mtfrase"/>
</dbReference>
<dbReference type="PANTHER" id="PTHR34203:SF15">
    <property type="entry name" value="SLL1173 PROTEIN"/>
    <property type="match status" value="1"/>
</dbReference>
<keyword evidence="3" id="KW-0808">Transferase</keyword>
<dbReference type="AlphaFoldDB" id="A0A7W2EWN7"/>
<feature type="coiled-coil region" evidence="1">
    <location>
        <begin position="236"/>
        <end position="274"/>
    </location>
</feature>
<dbReference type="Proteomes" id="UP000534388">
    <property type="component" value="Unassembled WGS sequence"/>
</dbReference>
<organism evidence="3 4">
    <name type="scientific">Rugamonas brunnea</name>
    <dbReference type="NCBI Taxonomy" id="2758569"/>
    <lineage>
        <taxon>Bacteria</taxon>
        <taxon>Pseudomonadati</taxon>
        <taxon>Pseudomonadota</taxon>
        <taxon>Betaproteobacteria</taxon>
        <taxon>Burkholderiales</taxon>
        <taxon>Oxalobacteraceae</taxon>
        <taxon>Telluria group</taxon>
        <taxon>Rugamonas</taxon>
    </lineage>
</organism>
<dbReference type="Pfam" id="PF05050">
    <property type="entry name" value="Methyltransf_21"/>
    <property type="match status" value="1"/>
</dbReference>
<keyword evidence="3" id="KW-0489">Methyltransferase</keyword>
<feature type="domain" description="Methyltransferase FkbM" evidence="2">
    <location>
        <begin position="29"/>
        <end position="192"/>
    </location>
</feature>
<dbReference type="EMBL" id="JACEZT010000023">
    <property type="protein sequence ID" value="MBA5640014.1"/>
    <property type="molecule type" value="Genomic_DNA"/>
</dbReference>
<sequence length="433" mass="49178">MSFISYAQNGEDVLLWRALHDVPDGFYIDVGANDPEQHSVTKAFYERGWHGINIEPLPSFRAAFLEQRPRDLTLTVAAGAAEGEITLFDVTDVNGWASTDAAVAASHRAEGHRVVEQTVPLCTLAAICREHVRGPVHFLKIDVEGCEGDVLRGMDWTACRPWIVVVEATLPNSRVSNHDSWEALVTDHGYRFCYFDGLNRYYVADEHPQLAERLTVQPNVFDDYISHHLDKAWQRADRLDAALAEMNTQLALHQQQHQAREAELEQAILDAQRQTRLAADDTAQVRAELHQADQRARAFEASLHQNAAWAAGLEQQLLAMRASRSWRITAPMRVLLRRGEQSLPRIARRRARSALRRALAWVLSRPAVRRVTVPLQMRFPTLSLRLKRVLAVVRQDHGLPQHAPDLPYQLRELPQSARQVLADLRRAQQHTEH</sequence>
<keyword evidence="1" id="KW-0175">Coiled coil</keyword>
<gene>
    <name evidence="3" type="ORF">H3H37_23410</name>
</gene>
<evidence type="ECO:0000256" key="1">
    <source>
        <dbReference type="SAM" id="Coils"/>
    </source>
</evidence>
<dbReference type="PANTHER" id="PTHR34203">
    <property type="entry name" value="METHYLTRANSFERASE, FKBM FAMILY PROTEIN"/>
    <property type="match status" value="1"/>
</dbReference>
<dbReference type="NCBIfam" id="TIGR01444">
    <property type="entry name" value="fkbM_fam"/>
    <property type="match status" value="1"/>
</dbReference>
<evidence type="ECO:0000259" key="2">
    <source>
        <dbReference type="Pfam" id="PF05050"/>
    </source>
</evidence>
<dbReference type="InterPro" id="IPR029063">
    <property type="entry name" value="SAM-dependent_MTases_sf"/>
</dbReference>
<evidence type="ECO:0000313" key="4">
    <source>
        <dbReference type="Proteomes" id="UP000534388"/>
    </source>
</evidence>
<reference evidence="3 4" key="1">
    <citation type="submission" date="2020-07" db="EMBL/GenBank/DDBJ databases">
        <title>Novel species isolated from subtropical streams in China.</title>
        <authorList>
            <person name="Lu H."/>
        </authorList>
    </citation>
    <scope>NUCLEOTIDE SEQUENCE [LARGE SCALE GENOMIC DNA]</scope>
    <source>
        <strain evidence="3 4">LX20W</strain>
    </source>
</reference>
<dbReference type="RefSeq" id="WP_182167046.1">
    <property type="nucleotide sequence ID" value="NZ_JACEZT010000023.1"/>
</dbReference>
<protein>
    <submittedName>
        <fullName evidence="3">FkbM family methyltransferase</fullName>
    </submittedName>
</protein>
<dbReference type="GO" id="GO:0032259">
    <property type="term" value="P:methylation"/>
    <property type="evidence" value="ECO:0007669"/>
    <property type="project" value="UniProtKB-KW"/>
</dbReference>
<comment type="caution">
    <text evidence="3">The sequence shown here is derived from an EMBL/GenBank/DDBJ whole genome shotgun (WGS) entry which is preliminary data.</text>
</comment>
<keyword evidence="4" id="KW-1185">Reference proteome</keyword>
<evidence type="ECO:0000313" key="3">
    <source>
        <dbReference type="EMBL" id="MBA5640014.1"/>
    </source>
</evidence>
<proteinExistence type="predicted"/>
<accession>A0A7W2EWN7</accession>
<dbReference type="SUPFAM" id="SSF53335">
    <property type="entry name" value="S-adenosyl-L-methionine-dependent methyltransferases"/>
    <property type="match status" value="1"/>
</dbReference>